<evidence type="ECO:0000313" key="2">
    <source>
        <dbReference type="Proteomes" id="UP001163046"/>
    </source>
</evidence>
<name>A0A9W9ZWY5_9CNID</name>
<reference evidence="1" key="1">
    <citation type="submission" date="2023-01" db="EMBL/GenBank/DDBJ databases">
        <title>Genome assembly of the deep-sea coral Lophelia pertusa.</title>
        <authorList>
            <person name="Herrera S."/>
            <person name="Cordes E."/>
        </authorList>
    </citation>
    <scope>NUCLEOTIDE SEQUENCE</scope>
    <source>
        <strain evidence="1">USNM1676648</strain>
        <tissue evidence="1">Polyp</tissue>
    </source>
</reference>
<comment type="caution">
    <text evidence="1">The sequence shown here is derived from an EMBL/GenBank/DDBJ whole genome shotgun (WGS) entry which is preliminary data.</text>
</comment>
<protein>
    <submittedName>
        <fullName evidence="1">Uncharacterized protein</fullName>
    </submittedName>
</protein>
<dbReference type="EMBL" id="MU825437">
    <property type="protein sequence ID" value="KAJ7389267.1"/>
    <property type="molecule type" value="Genomic_DNA"/>
</dbReference>
<dbReference type="Proteomes" id="UP001163046">
    <property type="component" value="Unassembled WGS sequence"/>
</dbReference>
<organism evidence="1 2">
    <name type="scientific">Desmophyllum pertusum</name>
    <dbReference type="NCBI Taxonomy" id="174260"/>
    <lineage>
        <taxon>Eukaryota</taxon>
        <taxon>Metazoa</taxon>
        <taxon>Cnidaria</taxon>
        <taxon>Anthozoa</taxon>
        <taxon>Hexacorallia</taxon>
        <taxon>Scleractinia</taxon>
        <taxon>Caryophylliina</taxon>
        <taxon>Caryophylliidae</taxon>
        <taxon>Desmophyllum</taxon>
    </lineage>
</organism>
<proteinExistence type="predicted"/>
<feature type="non-terminal residue" evidence="1">
    <location>
        <position position="106"/>
    </location>
</feature>
<keyword evidence="2" id="KW-1185">Reference proteome</keyword>
<accession>A0A9W9ZWY5</accession>
<gene>
    <name evidence="1" type="ORF">OS493_032735</name>
</gene>
<evidence type="ECO:0000313" key="1">
    <source>
        <dbReference type="EMBL" id="KAJ7389267.1"/>
    </source>
</evidence>
<sequence>METADRRTGDIASSLILCKEFVDHISREYHERFHLQKYCQLGSENVPILDYLCGVAKVARIKASLNTRSNHASRLRKYWKSNLAMAHLIAYQKALPESHNVVAEEA</sequence>
<dbReference type="AlphaFoldDB" id="A0A9W9ZWY5"/>